<keyword evidence="10" id="KW-0753">Steroid metabolism</keyword>
<keyword evidence="10" id="KW-0752">Steroid biosynthesis</keyword>
<reference evidence="13" key="1">
    <citation type="submission" date="2015-11" db="EMBL/GenBank/DDBJ databases">
        <title>De novo transcriptome assembly of four potential Pierce s Disease insect vectors from Arizona vineyards.</title>
        <authorList>
            <person name="Tassone E.E."/>
        </authorList>
    </citation>
    <scope>NUCLEOTIDE SEQUENCE</scope>
</reference>
<dbReference type="InterPro" id="IPR020568">
    <property type="entry name" value="Ribosomal_Su5_D2-typ_SF"/>
</dbReference>
<dbReference type="GO" id="GO:0005524">
    <property type="term" value="F:ATP binding"/>
    <property type="evidence" value="ECO:0007669"/>
    <property type="project" value="UniProtKB-KW"/>
</dbReference>
<dbReference type="EC" id="2.7.1.36" evidence="10"/>
<sequence>MGIGDNKIEYVVSAPGKVILFGEHSVVYKKSALCTSINKRLYVMLKTSTENKIHISFPQISTELNCNLEQFEKVVKKNCPLQNSTLQSILENPNLINHDEYLESLKNDLETLGVNTFDLKDKVGAALMAFMFAMRGICHSLQCDLVPFSLQVKSELEVGAGTGSSAAFAVAIAGSIFYYRKCLEMNKTLGFQNSSNFSPKQEQDIGVATESPTKIFSNEEIKIINKWAFCMEKLTHGRPSGIDNTTCTFGSVVVTCQNQDHPGELNFNILKNVPEISLLLISTGVSRNTSNLVAKVKQLRDRNCAVVDAIMNAMDVIATEACNTLDSLSVKSLNDTDILELYKTLGGLMELNHGLLRTLGVSHESLENIVDVTSRHGLTSKLTGAGGGGYAITLLPPNMSRGLIETLENELGPTFKVIEVSIAQEGVRFEKL</sequence>
<keyword evidence="10" id="KW-1207">Sterol metabolism</keyword>
<dbReference type="AlphaFoldDB" id="A0A1B6IB16"/>
<keyword evidence="3 10" id="KW-0808">Transferase</keyword>
<keyword evidence="1 10" id="KW-0963">Cytoplasm</keyword>
<evidence type="ECO:0000256" key="3">
    <source>
        <dbReference type="ARBA" id="ARBA00022679"/>
    </source>
</evidence>
<evidence type="ECO:0000259" key="11">
    <source>
        <dbReference type="Pfam" id="PF00288"/>
    </source>
</evidence>
<comment type="pathway">
    <text evidence="9 10">Isoprenoid biosynthesis; isopentenyl diphosphate biosynthesis via mevalonate pathway; isopentenyl diphosphate from (R)-mevalonate: step 1/3.</text>
</comment>
<dbReference type="EMBL" id="GECU01023571">
    <property type="protein sequence ID" value="JAS84135.1"/>
    <property type="molecule type" value="Transcribed_RNA"/>
</dbReference>
<dbReference type="Pfam" id="PF08544">
    <property type="entry name" value="GHMP_kinases_C"/>
    <property type="match status" value="1"/>
</dbReference>
<keyword evidence="8 10" id="KW-0443">Lipid metabolism</keyword>
<dbReference type="PANTHER" id="PTHR43290">
    <property type="entry name" value="MEVALONATE KINASE"/>
    <property type="match status" value="1"/>
</dbReference>
<evidence type="ECO:0000259" key="12">
    <source>
        <dbReference type="Pfam" id="PF08544"/>
    </source>
</evidence>
<dbReference type="Pfam" id="PF00288">
    <property type="entry name" value="GHMP_kinases_N"/>
    <property type="match status" value="1"/>
</dbReference>
<evidence type="ECO:0000256" key="4">
    <source>
        <dbReference type="ARBA" id="ARBA00022741"/>
    </source>
</evidence>
<dbReference type="SUPFAM" id="SSF54211">
    <property type="entry name" value="Ribosomal protein S5 domain 2-like"/>
    <property type="match status" value="1"/>
</dbReference>
<feature type="domain" description="GHMP kinase C-terminal" evidence="12">
    <location>
        <begin position="342"/>
        <end position="396"/>
    </location>
</feature>
<keyword evidence="4 10" id="KW-0547">Nucleotide-binding</keyword>
<keyword evidence="10" id="KW-0756">Sterol biosynthesis</keyword>
<dbReference type="GO" id="GO:0005829">
    <property type="term" value="C:cytosol"/>
    <property type="evidence" value="ECO:0007669"/>
    <property type="project" value="TreeGrafter"/>
</dbReference>
<dbReference type="InterPro" id="IPR006205">
    <property type="entry name" value="Mev_gal_kin"/>
</dbReference>
<proteinExistence type="inferred from homology"/>
<dbReference type="SUPFAM" id="SSF55060">
    <property type="entry name" value="GHMP Kinase, C-terminal domain"/>
    <property type="match status" value="1"/>
</dbReference>
<comment type="catalytic activity">
    <reaction evidence="10">
        <text>(R)-mevalonate + ATP = (R)-5-phosphomevalonate + ADP + H(+)</text>
        <dbReference type="Rhea" id="RHEA:17065"/>
        <dbReference type="ChEBI" id="CHEBI:15378"/>
        <dbReference type="ChEBI" id="CHEBI:30616"/>
        <dbReference type="ChEBI" id="CHEBI:36464"/>
        <dbReference type="ChEBI" id="CHEBI:58146"/>
        <dbReference type="ChEBI" id="CHEBI:456216"/>
        <dbReference type="EC" id="2.7.1.36"/>
    </reaction>
</comment>
<dbReference type="InterPro" id="IPR006204">
    <property type="entry name" value="GHMP_kinase_N_dom"/>
</dbReference>
<dbReference type="InterPro" id="IPR013750">
    <property type="entry name" value="GHMP_kinase_C_dom"/>
</dbReference>
<dbReference type="InterPro" id="IPR036554">
    <property type="entry name" value="GHMP_kinase_C_sf"/>
</dbReference>
<keyword evidence="5 10" id="KW-0418">Kinase</keyword>
<dbReference type="GO" id="GO:0019287">
    <property type="term" value="P:isopentenyl diphosphate biosynthetic process, mevalonate pathway"/>
    <property type="evidence" value="ECO:0007669"/>
    <property type="project" value="UniProtKB-UniPathway"/>
</dbReference>
<name>A0A1B6IB16_9HEMI</name>
<gene>
    <name evidence="13" type="ORF">g.6149</name>
</gene>
<comment type="subcellular location">
    <subcellularLocation>
        <location evidence="10">Cytoplasm</location>
    </subcellularLocation>
</comment>
<dbReference type="Gene3D" id="3.30.70.890">
    <property type="entry name" value="GHMP kinase, C-terminal domain"/>
    <property type="match status" value="1"/>
</dbReference>
<evidence type="ECO:0000256" key="10">
    <source>
        <dbReference type="RuleBase" id="RU363087"/>
    </source>
</evidence>
<organism evidence="13">
    <name type="scientific">Homalodisca liturata</name>
    <dbReference type="NCBI Taxonomy" id="320908"/>
    <lineage>
        <taxon>Eukaryota</taxon>
        <taxon>Metazoa</taxon>
        <taxon>Ecdysozoa</taxon>
        <taxon>Arthropoda</taxon>
        <taxon>Hexapoda</taxon>
        <taxon>Insecta</taxon>
        <taxon>Pterygota</taxon>
        <taxon>Neoptera</taxon>
        <taxon>Paraneoptera</taxon>
        <taxon>Hemiptera</taxon>
        <taxon>Auchenorrhyncha</taxon>
        <taxon>Membracoidea</taxon>
        <taxon>Cicadellidae</taxon>
        <taxon>Cicadellinae</taxon>
        <taxon>Proconiini</taxon>
        <taxon>Homalodisca</taxon>
    </lineage>
</organism>
<feature type="domain" description="GHMP kinase N-terminal" evidence="11">
    <location>
        <begin position="142"/>
        <end position="179"/>
    </location>
</feature>
<dbReference type="PANTHER" id="PTHR43290:SF2">
    <property type="entry name" value="MEVALONATE KINASE"/>
    <property type="match status" value="1"/>
</dbReference>
<dbReference type="GO" id="GO:0004496">
    <property type="term" value="F:mevalonate kinase activity"/>
    <property type="evidence" value="ECO:0007669"/>
    <property type="project" value="UniProtKB-EC"/>
</dbReference>
<protein>
    <recommendedName>
        <fullName evidence="10">Mevalonate kinase</fullName>
        <shortName evidence="10">MK</shortName>
        <ecNumber evidence="10">2.7.1.36</ecNumber>
    </recommendedName>
</protein>
<keyword evidence="6 10" id="KW-0067">ATP-binding</keyword>
<comment type="similarity">
    <text evidence="10">Belongs to the GHMP kinase family. Mevalonate kinase subfamily.</text>
</comment>
<evidence type="ECO:0000256" key="8">
    <source>
        <dbReference type="ARBA" id="ARBA00023098"/>
    </source>
</evidence>
<dbReference type="Gene3D" id="3.30.230.10">
    <property type="match status" value="1"/>
</dbReference>
<evidence type="ECO:0000256" key="5">
    <source>
        <dbReference type="ARBA" id="ARBA00022777"/>
    </source>
</evidence>
<evidence type="ECO:0000256" key="6">
    <source>
        <dbReference type="ARBA" id="ARBA00022840"/>
    </source>
</evidence>
<evidence type="ECO:0000313" key="13">
    <source>
        <dbReference type="EMBL" id="JAS84135.1"/>
    </source>
</evidence>
<dbReference type="NCBIfam" id="TIGR00549">
    <property type="entry name" value="mevalon_kin"/>
    <property type="match status" value="1"/>
</dbReference>
<dbReference type="InterPro" id="IPR014721">
    <property type="entry name" value="Ribsml_uS5_D2-typ_fold_subgr"/>
</dbReference>
<keyword evidence="2 10" id="KW-0444">Lipid biosynthesis</keyword>
<dbReference type="GO" id="GO:0006695">
    <property type="term" value="P:cholesterol biosynthetic process"/>
    <property type="evidence" value="ECO:0007669"/>
    <property type="project" value="TreeGrafter"/>
</dbReference>
<evidence type="ECO:0000256" key="9">
    <source>
        <dbReference type="ARBA" id="ARBA00029438"/>
    </source>
</evidence>
<dbReference type="UniPathway" id="UPA00057">
    <property type="reaction ID" value="UER00098"/>
</dbReference>
<evidence type="ECO:0000256" key="7">
    <source>
        <dbReference type="ARBA" id="ARBA00022842"/>
    </source>
</evidence>
<dbReference type="PRINTS" id="PR00959">
    <property type="entry name" value="MEVGALKINASE"/>
</dbReference>
<accession>A0A1B6IB16</accession>
<evidence type="ECO:0000256" key="1">
    <source>
        <dbReference type="ARBA" id="ARBA00022490"/>
    </source>
</evidence>
<keyword evidence="7" id="KW-0460">Magnesium</keyword>
<evidence type="ECO:0000256" key="2">
    <source>
        <dbReference type="ARBA" id="ARBA00022516"/>
    </source>
</evidence>